<protein>
    <submittedName>
        <fullName evidence="6">Aminotransferase</fullName>
    </submittedName>
</protein>
<dbReference type="GO" id="GO:0030170">
    <property type="term" value="F:pyridoxal phosphate binding"/>
    <property type="evidence" value="ECO:0007669"/>
    <property type="project" value="UniProtKB-ARBA"/>
</dbReference>
<dbReference type="PIRSF" id="PIRSF000390">
    <property type="entry name" value="PLP_StrS"/>
    <property type="match status" value="1"/>
</dbReference>
<dbReference type="InterPro" id="IPR000653">
    <property type="entry name" value="DegT/StrS_aminotransferase"/>
</dbReference>
<dbReference type="OrthoDB" id="9810913at2"/>
<evidence type="ECO:0000256" key="3">
    <source>
        <dbReference type="PIRSR" id="PIRSR000390-1"/>
    </source>
</evidence>
<feature type="active site" description="Proton acceptor" evidence="3">
    <location>
        <position position="186"/>
    </location>
</feature>
<dbReference type="RefSeq" id="WP_128699651.1">
    <property type="nucleotide sequence ID" value="NZ_CP019384.1"/>
</dbReference>
<dbReference type="KEGG" id="vai:BU251_04305"/>
<evidence type="ECO:0000256" key="1">
    <source>
        <dbReference type="ARBA" id="ARBA00022898"/>
    </source>
</evidence>
<proteinExistence type="inferred from homology"/>
<evidence type="ECO:0000256" key="2">
    <source>
        <dbReference type="ARBA" id="ARBA00037999"/>
    </source>
</evidence>
<dbReference type="CDD" id="cd00616">
    <property type="entry name" value="AHBA_syn"/>
    <property type="match status" value="1"/>
</dbReference>
<dbReference type="FunFam" id="3.40.640.10:FF:000089">
    <property type="entry name" value="Aminotransferase, DegT/DnrJ/EryC1/StrS family"/>
    <property type="match status" value="1"/>
</dbReference>
<dbReference type="InterPro" id="IPR015424">
    <property type="entry name" value="PyrdxlP-dep_Trfase"/>
</dbReference>
<dbReference type="Gene3D" id="3.40.640.10">
    <property type="entry name" value="Type I PLP-dependent aspartate aminotransferase-like (Major domain)"/>
    <property type="match status" value="1"/>
</dbReference>
<evidence type="ECO:0000313" key="6">
    <source>
        <dbReference type="EMBL" id="QAT17010.1"/>
    </source>
</evidence>
<dbReference type="EMBL" id="CP019384">
    <property type="protein sequence ID" value="QAT17010.1"/>
    <property type="molecule type" value="Genomic_DNA"/>
</dbReference>
<dbReference type="InterPro" id="IPR015422">
    <property type="entry name" value="PyrdxlP-dep_Trfase_small"/>
</dbReference>
<dbReference type="Gene3D" id="3.90.1150.10">
    <property type="entry name" value="Aspartate Aminotransferase, domain 1"/>
    <property type="match status" value="1"/>
</dbReference>
<evidence type="ECO:0000256" key="4">
    <source>
        <dbReference type="PIRSR" id="PIRSR000390-2"/>
    </source>
</evidence>
<dbReference type="PANTHER" id="PTHR30244">
    <property type="entry name" value="TRANSAMINASE"/>
    <property type="match status" value="1"/>
</dbReference>
<keyword evidence="6" id="KW-0032">Aminotransferase</keyword>
<dbReference type="Proteomes" id="UP000287243">
    <property type="component" value="Chromosome"/>
</dbReference>
<dbReference type="AlphaFoldDB" id="A0A410P4G5"/>
<organism evidence="6 7">
    <name type="scientific">Velamenicoccus archaeovorus</name>
    <dbReference type="NCBI Taxonomy" id="1930593"/>
    <lineage>
        <taxon>Bacteria</taxon>
        <taxon>Pseudomonadati</taxon>
        <taxon>Candidatus Omnitrophota</taxon>
        <taxon>Candidatus Velamenicoccus</taxon>
    </lineage>
</organism>
<keyword evidence="1 4" id="KW-0663">Pyridoxal phosphate</keyword>
<dbReference type="PANTHER" id="PTHR30244:SF36">
    <property type="entry name" value="3-OXO-GLUCOSE-6-PHOSPHATE:GLUTAMATE AMINOTRANSFERASE"/>
    <property type="match status" value="1"/>
</dbReference>
<dbReference type="GO" id="GO:0000271">
    <property type="term" value="P:polysaccharide biosynthetic process"/>
    <property type="evidence" value="ECO:0007669"/>
    <property type="project" value="TreeGrafter"/>
</dbReference>
<sequence length="369" mass="41452">MKVRFVDLAAQYRETEKEISRLNDALIQRSDYILGQDVRYFEESFASYIGCRYAIGVNSGTDALFLGLLSLGVGRGDEVIVPAYTYIASAFAVTYTGARPVFADIDEATFNIDPQTIERVITKRTKAIMPVHLYGQAADMDPIRKIARKHGLRIIEDTAQAHGAQYRGRKAGSIGDIGAFSFYPTKNLGAFGDAGLIATNSKQLYQKLKKLRDYGRISKYVHGSIGFNSRLDSVQAVFLNAKLRHLDVWNQKRIGVAEMYDKYLGDIPGIRLPRVAGYGKHVYHIYAIRVKNRDKVLEGLISAGISAAVHYPVPLHLQPVYRHLGYRRGDFPVAERVCRDVLCLPIHPHITKKQIIYVAQTLKRLVKHV</sequence>
<feature type="modified residue" description="N6-(pyridoxal phosphate)lysine" evidence="4">
    <location>
        <position position="186"/>
    </location>
</feature>
<dbReference type="InterPro" id="IPR015421">
    <property type="entry name" value="PyrdxlP-dep_Trfase_major"/>
</dbReference>
<evidence type="ECO:0000256" key="5">
    <source>
        <dbReference type="RuleBase" id="RU004508"/>
    </source>
</evidence>
<comment type="similarity">
    <text evidence="2 5">Belongs to the DegT/DnrJ/EryC1 family.</text>
</comment>
<dbReference type="Pfam" id="PF01041">
    <property type="entry name" value="DegT_DnrJ_EryC1"/>
    <property type="match status" value="1"/>
</dbReference>
<name>A0A410P4G5_VELA1</name>
<keyword evidence="6" id="KW-0808">Transferase</keyword>
<keyword evidence="7" id="KW-1185">Reference proteome</keyword>
<accession>A0A410P4G5</accession>
<dbReference type="SUPFAM" id="SSF53383">
    <property type="entry name" value="PLP-dependent transferases"/>
    <property type="match status" value="1"/>
</dbReference>
<dbReference type="GO" id="GO:0008483">
    <property type="term" value="F:transaminase activity"/>
    <property type="evidence" value="ECO:0007669"/>
    <property type="project" value="UniProtKB-KW"/>
</dbReference>
<reference evidence="6 7" key="1">
    <citation type="submission" date="2017-01" db="EMBL/GenBank/DDBJ databases">
        <title>First insights into the biology of 'candidatus Vampirococcus archaeovorus'.</title>
        <authorList>
            <person name="Kizina J."/>
            <person name="Jordan S."/>
            <person name="Stueber K."/>
            <person name="Reinhardt R."/>
            <person name="Harder J."/>
        </authorList>
    </citation>
    <scope>NUCLEOTIDE SEQUENCE [LARGE SCALE GENOMIC DNA]</scope>
    <source>
        <strain evidence="6 7">LiM</strain>
    </source>
</reference>
<evidence type="ECO:0000313" key="7">
    <source>
        <dbReference type="Proteomes" id="UP000287243"/>
    </source>
</evidence>
<gene>
    <name evidence="6" type="ORF">BU251_04305</name>
</gene>